<dbReference type="GO" id="GO:0005524">
    <property type="term" value="F:ATP binding"/>
    <property type="evidence" value="ECO:0007669"/>
    <property type="project" value="UniProtKB-UniRule"/>
</dbReference>
<dbReference type="Proteomes" id="UP000192441">
    <property type="component" value="Unassembled WGS sequence"/>
</dbReference>
<feature type="transmembrane region" description="Helical" evidence="7">
    <location>
        <begin position="251"/>
        <end position="272"/>
    </location>
</feature>
<dbReference type="EMBL" id="MVHM01000029">
    <property type="protein sequence ID" value="ORA31659.1"/>
    <property type="molecule type" value="Genomic_DNA"/>
</dbReference>
<dbReference type="Gene3D" id="2.70.150.10">
    <property type="entry name" value="Calcium-transporting ATPase, cytoplasmic transduction domain A"/>
    <property type="match status" value="1"/>
</dbReference>
<evidence type="ECO:0000256" key="3">
    <source>
        <dbReference type="ARBA" id="ARBA00022475"/>
    </source>
</evidence>
<feature type="transmembrane region" description="Helical" evidence="7">
    <location>
        <begin position="226"/>
        <end position="245"/>
    </location>
</feature>
<organism evidence="11 12">
    <name type="scientific">Mycobacterium branderi</name>
    <dbReference type="NCBI Taxonomy" id="43348"/>
    <lineage>
        <taxon>Bacteria</taxon>
        <taxon>Bacillati</taxon>
        <taxon>Actinomycetota</taxon>
        <taxon>Actinomycetes</taxon>
        <taxon>Mycobacteriales</taxon>
        <taxon>Mycobacteriaceae</taxon>
        <taxon>Mycobacterium</taxon>
    </lineage>
</organism>
<dbReference type="PRINTS" id="PR00119">
    <property type="entry name" value="CATATPASE"/>
</dbReference>
<keyword evidence="6 7" id="KW-0472">Membrane</keyword>
<dbReference type="GO" id="GO:0005886">
    <property type="term" value="C:plasma membrane"/>
    <property type="evidence" value="ECO:0007669"/>
    <property type="project" value="UniProtKB-SubCell"/>
</dbReference>
<dbReference type="GO" id="GO:0016887">
    <property type="term" value="F:ATP hydrolysis activity"/>
    <property type="evidence" value="ECO:0007669"/>
    <property type="project" value="InterPro"/>
</dbReference>
<evidence type="ECO:0000313" key="13">
    <source>
        <dbReference type="Proteomes" id="UP000467379"/>
    </source>
</evidence>
<dbReference type="PROSITE" id="PS51257">
    <property type="entry name" value="PROKAR_LIPOPROTEIN"/>
    <property type="match status" value="1"/>
</dbReference>
<dbReference type="PROSITE" id="PS00154">
    <property type="entry name" value="ATPASE_E1_E2"/>
    <property type="match status" value="1"/>
</dbReference>
<evidence type="ECO:0000256" key="1">
    <source>
        <dbReference type="ARBA" id="ARBA00004651"/>
    </source>
</evidence>
<keyword evidence="7" id="KW-0547">Nucleotide-binding</keyword>
<dbReference type="Pfam" id="PF00702">
    <property type="entry name" value="Hydrolase"/>
    <property type="match status" value="1"/>
</dbReference>
<dbReference type="GO" id="GO:0019829">
    <property type="term" value="F:ATPase-coupled monoatomic cation transmembrane transporter activity"/>
    <property type="evidence" value="ECO:0007669"/>
    <property type="project" value="InterPro"/>
</dbReference>
<dbReference type="InterPro" id="IPR018303">
    <property type="entry name" value="ATPase_P-typ_P_site"/>
</dbReference>
<feature type="domain" description="P-type ATPase A" evidence="8">
    <location>
        <begin position="111"/>
        <end position="210"/>
    </location>
</feature>
<reference evidence="10 13" key="2">
    <citation type="journal article" date="2019" name="Emerg. Microbes Infect.">
        <title>Comprehensive subspecies identification of 175 nontuberculous mycobacteria species based on 7547 genomic profiles.</title>
        <authorList>
            <person name="Matsumoto Y."/>
            <person name="Kinjo T."/>
            <person name="Motooka D."/>
            <person name="Nabeya D."/>
            <person name="Jung N."/>
            <person name="Uechi K."/>
            <person name="Horii T."/>
            <person name="Iida T."/>
            <person name="Fujita J."/>
            <person name="Nakamura S."/>
        </authorList>
    </citation>
    <scope>NUCLEOTIDE SEQUENCE [LARGE SCALE GENOMIC DNA]</scope>
    <source>
        <strain evidence="10 13">JCM 12687</strain>
    </source>
</reference>
<gene>
    <name evidence="11" type="ORF">BST20_26345</name>
    <name evidence="10" type="ORF">MBRA_29310</name>
</gene>
<evidence type="ECO:0000259" key="9">
    <source>
        <dbReference type="Pfam" id="PF01814"/>
    </source>
</evidence>
<protein>
    <submittedName>
        <fullName evidence="11">ATPase P</fullName>
    </submittedName>
</protein>
<evidence type="ECO:0000256" key="2">
    <source>
        <dbReference type="ARBA" id="ARBA00006024"/>
    </source>
</evidence>
<dbReference type="GO" id="GO:0015086">
    <property type="term" value="F:cadmium ion transmembrane transporter activity"/>
    <property type="evidence" value="ECO:0007669"/>
    <property type="project" value="TreeGrafter"/>
</dbReference>
<dbReference type="InterPro" id="IPR023299">
    <property type="entry name" value="ATPase_P-typ_cyto_dom_N"/>
</dbReference>
<sequence length="759" mass="78509">MTVRTPLAVTLAALASGCIAWLLGARATAETCWAAGTIIAIIPATWWAVTALRRGRLGVDIIAVLSLAGALAVGEYLAGALIGVMLATGRSLEAGAERRAAKDLNSLLERAPQQAWRRNADDVASVPLDDVVAGDLLVVGTGEMVPVDGEIVSDSAVFDESALTGESVPVRRHAGQRVCSGAINAGAVIEIKAVAAAADSTYAGIVRLAQQAAAESAPVVRLADRVAAWFVPATLLVAGAAWLLSGVPTRAVAVLVVATPCPLILAAPVAIVSGMSRASRLGLVVRGGAVLENLGRATTLVLDKTGTVTGGRPRGTEILVAPGWTVAEVLRLAASADQFSPNVLARAIVDEAALRGLSLSMPVDAVEEAGRGVTATVDGHKVSVGGHELPAKPPPWALAALSRAAPEGAVVAWVFVDGRLAGAILLADPLRPDAWRTIRRLRAAGITRAIMLTGDRPGPAEQIGAVLGLDEVRTRQTPADKVAGVQAEAQRAVTVMVGDGVNDAPALAAATVGVAMGAHGATASSEAADIVLTTDRLDRLADAMVIARRSRGIALQSAVVGMGLSLLAMGFAAAGVLAPAIGALLQEAIDVAVILNALRALRGADAPPALGAEAEELIRRFSTEHDRMRESLAMFRDAAQLLGSGERRAALTALCSADEFLHQTLLPHEHAEDRNLYPALAAPLGSPEATATMSRMHGEIDRLARKLHSHVQIAQARGRIGDDQIDDLLACLYGLHALLTLHFAEEEENYFVLLPSRTT</sequence>
<keyword evidence="13" id="KW-1185">Reference proteome</keyword>
<evidence type="ECO:0000313" key="12">
    <source>
        <dbReference type="Proteomes" id="UP000192441"/>
    </source>
</evidence>
<keyword evidence="7" id="KW-0479">Metal-binding</keyword>
<dbReference type="RefSeq" id="WP_083134359.1">
    <property type="nucleotide sequence ID" value="NZ_AP022606.1"/>
</dbReference>
<dbReference type="Pfam" id="PF00122">
    <property type="entry name" value="E1-E2_ATPase"/>
    <property type="match status" value="1"/>
</dbReference>
<evidence type="ECO:0000256" key="6">
    <source>
        <dbReference type="ARBA" id="ARBA00023136"/>
    </source>
</evidence>
<dbReference type="SUPFAM" id="SSF81665">
    <property type="entry name" value="Calcium ATPase, transmembrane domain M"/>
    <property type="match status" value="1"/>
</dbReference>
<dbReference type="PANTHER" id="PTHR48085">
    <property type="entry name" value="CADMIUM/ZINC-TRANSPORTING ATPASE HMA2-RELATED"/>
    <property type="match status" value="1"/>
</dbReference>
<evidence type="ECO:0000313" key="10">
    <source>
        <dbReference type="EMBL" id="BBZ12736.1"/>
    </source>
</evidence>
<dbReference type="InterPro" id="IPR008250">
    <property type="entry name" value="ATPase_P-typ_transduc_dom_A_sf"/>
</dbReference>
<dbReference type="NCBIfam" id="TIGR01525">
    <property type="entry name" value="ATPase-IB_hvy"/>
    <property type="match status" value="1"/>
</dbReference>
<reference evidence="10" key="3">
    <citation type="submission" date="2020-02" db="EMBL/GenBank/DDBJ databases">
        <authorList>
            <person name="Matsumoto Y."/>
            <person name="Motooka D."/>
            <person name="Nakamura S."/>
        </authorList>
    </citation>
    <scope>NUCLEOTIDE SEQUENCE</scope>
    <source>
        <strain evidence="10">JCM 12687</strain>
    </source>
</reference>
<keyword evidence="7" id="KW-0067">ATP-binding</keyword>
<comment type="subcellular location">
    <subcellularLocation>
        <location evidence="1">Cell membrane</location>
        <topology evidence="1">Multi-pass membrane protein</topology>
    </subcellularLocation>
</comment>
<comment type="similarity">
    <text evidence="2 7">Belongs to the cation transport ATPase (P-type) (TC 3.A.3) family. Type IB subfamily.</text>
</comment>
<reference evidence="11 12" key="1">
    <citation type="submission" date="2016-12" db="EMBL/GenBank/DDBJ databases">
        <title>The new phylogeny of genus Mycobacterium.</title>
        <authorList>
            <person name="Tortoli E."/>
            <person name="Trovato A."/>
            <person name="Cirillo D.M."/>
        </authorList>
    </citation>
    <scope>NUCLEOTIDE SEQUENCE [LARGE SCALE GENOMIC DNA]</scope>
    <source>
        <strain evidence="11 12">DSM 44624</strain>
    </source>
</reference>
<evidence type="ECO:0000256" key="5">
    <source>
        <dbReference type="ARBA" id="ARBA00022989"/>
    </source>
</evidence>
<feature type="transmembrane region" description="Helical" evidence="7">
    <location>
        <begin position="31"/>
        <end position="49"/>
    </location>
</feature>
<dbReference type="Gene3D" id="3.40.50.1000">
    <property type="entry name" value="HAD superfamily/HAD-like"/>
    <property type="match status" value="1"/>
</dbReference>
<dbReference type="NCBIfam" id="TIGR01494">
    <property type="entry name" value="ATPase_P-type"/>
    <property type="match status" value="2"/>
</dbReference>
<evidence type="ECO:0000256" key="7">
    <source>
        <dbReference type="RuleBase" id="RU362081"/>
    </source>
</evidence>
<dbReference type="InterPro" id="IPR036412">
    <property type="entry name" value="HAD-like_sf"/>
</dbReference>
<feature type="transmembrane region" description="Helical" evidence="7">
    <location>
        <begin position="6"/>
        <end position="24"/>
    </location>
</feature>
<dbReference type="Proteomes" id="UP000467379">
    <property type="component" value="Chromosome"/>
</dbReference>
<dbReference type="SUPFAM" id="SSF56784">
    <property type="entry name" value="HAD-like"/>
    <property type="match status" value="1"/>
</dbReference>
<evidence type="ECO:0000313" key="11">
    <source>
        <dbReference type="EMBL" id="ORA31659.1"/>
    </source>
</evidence>
<dbReference type="CDD" id="cd12108">
    <property type="entry name" value="Hr-like"/>
    <property type="match status" value="1"/>
</dbReference>
<name>A0A7I7W594_9MYCO</name>
<dbReference type="OrthoDB" id="7059309at2"/>
<dbReference type="Gene3D" id="1.20.120.520">
    <property type="entry name" value="nmb1532 protein domain like"/>
    <property type="match status" value="1"/>
</dbReference>
<dbReference type="InterPro" id="IPR027256">
    <property type="entry name" value="P-typ_ATPase_IB"/>
</dbReference>
<dbReference type="AlphaFoldDB" id="A0A7I7W594"/>
<dbReference type="GO" id="GO:0046872">
    <property type="term" value="F:metal ion binding"/>
    <property type="evidence" value="ECO:0007669"/>
    <property type="project" value="UniProtKB-KW"/>
</dbReference>
<keyword evidence="5 7" id="KW-1133">Transmembrane helix</keyword>
<dbReference type="InterPro" id="IPR012312">
    <property type="entry name" value="Hemerythrin-like"/>
</dbReference>
<dbReference type="Pfam" id="PF01814">
    <property type="entry name" value="Hemerythrin"/>
    <property type="match status" value="1"/>
</dbReference>
<dbReference type="InterPro" id="IPR051014">
    <property type="entry name" value="Cation_Transport_ATPase_IB"/>
</dbReference>
<dbReference type="Gene3D" id="3.40.1110.10">
    <property type="entry name" value="Calcium-transporting ATPase, cytoplasmic domain N"/>
    <property type="match status" value="1"/>
</dbReference>
<dbReference type="EMBL" id="AP022606">
    <property type="protein sequence ID" value="BBZ12736.1"/>
    <property type="molecule type" value="Genomic_DNA"/>
</dbReference>
<keyword evidence="3 7" id="KW-1003">Cell membrane</keyword>
<dbReference type="SUPFAM" id="SSF81653">
    <property type="entry name" value="Calcium ATPase, transduction domain A"/>
    <property type="match status" value="1"/>
</dbReference>
<evidence type="ECO:0000256" key="4">
    <source>
        <dbReference type="ARBA" id="ARBA00022692"/>
    </source>
</evidence>
<dbReference type="InterPro" id="IPR001757">
    <property type="entry name" value="P_typ_ATPase"/>
</dbReference>
<dbReference type="InterPro" id="IPR023214">
    <property type="entry name" value="HAD_sf"/>
</dbReference>
<keyword evidence="4 7" id="KW-0812">Transmembrane</keyword>
<proteinExistence type="inferred from homology"/>
<dbReference type="PANTHER" id="PTHR48085:SF5">
    <property type="entry name" value="CADMIUM_ZINC-TRANSPORTING ATPASE HMA4-RELATED"/>
    <property type="match status" value="1"/>
</dbReference>
<feature type="domain" description="Hemerythrin-like" evidence="9">
    <location>
        <begin position="618"/>
        <end position="753"/>
    </location>
</feature>
<feature type="transmembrane region" description="Helical" evidence="7">
    <location>
        <begin position="61"/>
        <end position="89"/>
    </location>
</feature>
<dbReference type="InterPro" id="IPR059000">
    <property type="entry name" value="ATPase_P-type_domA"/>
</dbReference>
<evidence type="ECO:0000259" key="8">
    <source>
        <dbReference type="Pfam" id="PF00122"/>
    </source>
</evidence>
<accession>A0A7I7W594</accession>
<dbReference type="InterPro" id="IPR023298">
    <property type="entry name" value="ATPase_P-typ_TM_dom_sf"/>
</dbReference>